<proteinExistence type="predicted"/>
<gene>
    <name evidence="2" type="ORF">LITE_LOCUS22368</name>
</gene>
<protein>
    <recommendedName>
        <fullName evidence="1">HAT C-terminal dimerisation domain-containing protein</fullName>
    </recommendedName>
</protein>
<dbReference type="AlphaFoldDB" id="A0AAV0L6S2"/>
<accession>A0AAV0L6S2</accession>
<evidence type="ECO:0000313" key="3">
    <source>
        <dbReference type="Proteomes" id="UP001154282"/>
    </source>
</evidence>
<name>A0AAV0L6S2_9ROSI</name>
<dbReference type="GO" id="GO:0046983">
    <property type="term" value="F:protein dimerization activity"/>
    <property type="evidence" value="ECO:0007669"/>
    <property type="project" value="InterPro"/>
</dbReference>
<dbReference type="Proteomes" id="UP001154282">
    <property type="component" value="Unassembled WGS sequence"/>
</dbReference>
<dbReference type="Pfam" id="PF05699">
    <property type="entry name" value="Dimer_Tnp_hAT"/>
    <property type="match status" value="1"/>
</dbReference>
<dbReference type="EMBL" id="CAMGYJ010000006">
    <property type="protein sequence ID" value="CAI0429936.1"/>
    <property type="molecule type" value="Genomic_DNA"/>
</dbReference>
<comment type="caution">
    <text evidence="2">The sequence shown here is derived from an EMBL/GenBank/DDBJ whole genome shotgun (WGS) entry which is preliminary data.</text>
</comment>
<evidence type="ECO:0000313" key="2">
    <source>
        <dbReference type="EMBL" id="CAI0429936.1"/>
    </source>
</evidence>
<feature type="domain" description="HAT C-terminal dimerisation" evidence="1">
    <location>
        <begin position="5"/>
        <end position="44"/>
    </location>
</feature>
<reference evidence="2" key="1">
    <citation type="submission" date="2022-08" db="EMBL/GenBank/DDBJ databases">
        <authorList>
            <person name="Gutierrez-Valencia J."/>
        </authorList>
    </citation>
    <scope>NUCLEOTIDE SEQUENCE</scope>
</reference>
<evidence type="ECO:0000259" key="1">
    <source>
        <dbReference type="Pfam" id="PF05699"/>
    </source>
</evidence>
<sequence>MITTELNHYLFKELIPHRSVDFDILMWWKLNGLKSPTLQAIARNCKKSLGHTSYISGL</sequence>
<keyword evidence="3" id="KW-1185">Reference proteome</keyword>
<dbReference type="InterPro" id="IPR008906">
    <property type="entry name" value="HATC_C_dom"/>
</dbReference>
<organism evidence="2 3">
    <name type="scientific">Linum tenue</name>
    <dbReference type="NCBI Taxonomy" id="586396"/>
    <lineage>
        <taxon>Eukaryota</taxon>
        <taxon>Viridiplantae</taxon>
        <taxon>Streptophyta</taxon>
        <taxon>Embryophyta</taxon>
        <taxon>Tracheophyta</taxon>
        <taxon>Spermatophyta</taxon>
        <taxon>Magnoliopsida</taxon>
        <taxon>eudicotyledons</taxon>
        <taxon>Gunneridae</taxon>
        <taxon>Pentapetalae</taxon>
        <taxon>rosids</taxon>
        <taxon>fabids</taxon>
        <taxon>Malpighiales</taxon>
        <taxon>Linaceae</taxon>
        <taxon>Linum</taxon>
    </lineage>
</organism>